<sequence length="62" mass="7220">MATQKQIQTSSVSNEKVTIQDLRPWHTTKLRLEQLVQILRRSLCLVVALNLLLKLTEIIQHK</sequence>
<organism evidence="1">
    <name type="scientific">Brassica napus</name>
    <name type="common">Rape</name>
    <dbReference type="NCBI Taxonomy" id="3708"/>
    <lineage>
        <taxon>Eukaryota</taxon>
        <taxon>Viridiplantae</taxon>
        <taxon>Streptophyta</taxon>
        <taxon>Embryophyta</taxon>
        <taxon>Tracheophyta</taxon>
        <taxon>Spermatophyta</taxon>
        <taxon>Magnoliopsida</taxon>
        <taxon>eudicotyledons</taxon>
        <taxon>Gunneridae</taxon>
        <taxon>Pentapetalae</taxon>
        <taxon>rosids</taxon>
        <taxon>malvids</taxon>
        <taxon>Brassicales</taxon>
        <taxon>Brassicaceae</taxon>
        <taxon>Brassiceae</taxon>
        <taxon>Brassica</taxon>
    </lineage>
</organism>
<proteinExistence type="predicted"/>
<name>A0A816KZ84_BRANA</name>
<dbReference type="AlphaFoldDB" id="A0A816KZ84"/>
<protein>
    <submittedName>
        <fullName evidence="1">(rape) hypothetical protein</fullName>
    </submittedName>
</protein>
<evidence type="ECO:0000313" key="1">
    <source>
        <dbReference type="EMBL" id="CAF1925450.1"/>
    </source>
</evidence>
<dbReference type="Proteomes" id="UP001295469">
    <property type="component" value="Chromosome C05"/>
</dbReference>
<gene>
    <name evidence="1" type="ORF">DARMORV10_C05P11910.1</name>
</gene>
<dbReference type="EMBL" id="HG994369">
    <property type="protein sequence ID" value="CAF1925450.1"/>
    <property type="molecule type" value="Genomic_DNA"/>
</dbReference>
<accession>A0A816KZ84</accession>
<reference evidence="1" key="1">
    <citation type="submission" date="2021-01" db="EMBL/GenBank/DDBJ databases">
        <authorList>
            <consortium name="Genoscope - CEA"/>
            <person name="William W."/>
        </authorList>
    </citation>
    <scope>NUCLEOTIDE SEQUENCE</scope>
</reference>